<dbReference type="EMBL" id="VXLC01000004">
    <property type="protein sequence ID" value="KAA8888197.1"/>
    <property type="molecule type" value="Genomic_DNA"/>
</dbReference>
<dbReference type="InterPro" id="IPR028958">
    <property type="entry name" value="Imm42"/>
</dbReference>
<comment type="caution">
    <text evidence="1">The sequence shown here is derived from an EMBL/GenBank/DDBJ whole genome shotgun (WGS) entry which is preliminary data.</text>
</comment>
<accession>A0A5N0EFK8</accession>
<dbReference type="Proteomes" id="UP000323876">
    <property type="component" value="Unassembled WGS sequence"/>
</dbReference>
<sequence>MLVGDKSRFAIEFELDEEKLADSALAEWLYGRIRWWCGGEPVGLFDDDTTLRDAAIEAERVLAAADGRRDDALMQVPAQEVVDTIVRALFEDRGQSDEELAADEKKYRPFLVRPLIGEFDAWDVFVIEGAREARLIWRLAGDARINETRLAIGEFDTVLKKFLTELRSTSIR</sequence>
<evidence type="ECO:0000313" key="1">
    <source>
        <dbReference type="EMBL" id="KAA8888197.1"/>
    </source>
</evidence>
<reference evidence="1 2" key="1">
    <citation type="submission" date="2019-09" db="EMBL/GenBank/DDBJ databases">
        <authorList>
            <person name="Wang X."/>
        </authorList>
    </citation>
    <scope>NUCLEOTIDE SEQUENCE [LARGE SCALE GENOMIC DNA]</scope>
    <source>
        <strain evidence="1 2">CICC 11023</strain>
    </source>
</reference>
<proteinExistence type="predicted"/>
<dbReference type="Pfam" id="PF15593">
    <property type="entry name" value="Imm42"/>
    <property type="match status" value="1"/>
</dbReference>
<gene>
    <name evidence="1" type="ORF">F3087_14160</name>
</gene>
<dbReference type="AlphaFoldDB" id="A0A5N0EFK8"/>
<dbReference type="OrthoDB" id="2666753at2"/>
<keyword evidence="2" id="KW-1185">Reference proteome</keyword>
<protein>
    <submittedName>
        <fullName evidence="1">Uncharacterized protein</fullName>
    </submittedName>
</protein>
<name>A0A5N0EFK8_9NOCA</name>
<dbReference type="RefSeq" id="WP_150402365.1">
    <property type="nucleotide sequence ID" value="NZ_VXLC01000004.1"/>
</dbReference>
<evidence type="ECO:0000313" key="2">
    <source>
        <dbReference type="Proteomes" id="UP000323876"/>
    </source>
</evidence>
<organism evidence="1 2">
    <name type="scientific">Nocardia colli</name>
    <dbReference type="NCBI Taxonomy" id="2545717"/>
    <lineage>
        <taxon>Bacteria</taxon>
        <taxon>Bacillati</taxon>
        <taxon>Actinomycetota</taxon>
        <taxon>Actinomycetes</taxon>
        <taxon>Mycobacteriales</taxon>
        <taxon>Nocardiaceae</taxon>
        <taxon>Nocardia</taxon>
    </lineage>
</organism>